<dbReference type="PANTHER" id="PTHR12178">
    <property type="entry name" value="EF-HAND DOMAIN-CONTAINING PROTEIN"/>
    <property type="match status" value="1"/>
</dbReference>
<accession>A0ABV0UXU1</accession>
<evidence type="ECO:0000313" key="2">
    <source>
        <dbReference type="Proteomes" id="UP001482620"/>
    </source>
</evidence>
<sequence length="98" mass="11060">MLADAGKRVSSSAVEVLHQNGLKGHLDYQESTHLEQFVTRFLLKETTNQLHSLQSSLECAMETTAEQTRQEKHEGCVRTERMYPVPDQNTCSGRISPN</sequence>
<proteinExistence type="predicted"/>
<protein>
    <submittedName>
        <fullName evidence="1">Uncharacterized protein</fullName>
    </submittedName>
</protein>
<dbReference type="PANTHER" id="PTHR12178:SF11">
    <property type="entry name" value="N-TERMINAL EF-HAND CALCIUM-BINDING PROTEIN 1"/>
    <property type="match status" value="1"/>
</dbReference>
<name>A0ABV0UXU1_9TELE</name>
<dbReference type="InterPro" id="IPR039862">
    <property type="entry name" value="NECAB1/2/3"/>
</dbReference>
<organism evidence="1 2">
    <name type="scientific">Ilyodon furcidens</name>
    <name type="common">goldbreast splitfin</name>
    <dbReference type="NCBI Taxonomy" id="33524"/>
    <lineage>
        <taxon>Eukaryota</taxon>
        <taxon>Metazoa</taxon>
        <taxon>Chordata</taxon>
        <taxon>Craniata</taxon>
        <taxon>Vertebrata</taxon>
        <taxon>Euteleostomi</taxon>
        <taxon>Actinopterygii</taxon>
        <taxon>Neopterygii</taxon>
        <taxon>Teleostei</taxon>
        <taxon>Neoteleostei</taxon>
        <taxon>Acanthomorphata</taxon>
        <taxon>Ovalentaria</taxon>
        <taxon>Atherinomorphae</taxon>
        <taxon>Cyprinodontiformes</taxon>
        <taxon>Goodeidae</taxon>
        <taxon>Ilyodon</taxon>
    </lineage>
</organism>
<dbReference type="EMBL" id="JAHRIQ010087721">
    <property type="protein sequence ID" value="MEQ2249994.1"/>
    <property type="molecule type" value="Genomic_DNA"/>
</dbReference>
<reference evidence="1 2" key="1">
    <citation type="submission" date="2021-06" db="EMBL/GenBank/DDBJ databases">
        <authorList>
            <person name="Palmer J.M."/>
        </authorList>
    </citation>
    <scope>NUCLEOTIDE SEQUENCE [LARGE SCALE GENOMIC DNA]</scope>
    <source>
        <strain evidence="2">if_2019</strain>
        <tissue evidence="1">Muscle</tissue>
    </source>
</reference>
<keyword evidence="2" id="KW-1185">Reference proteome</keyword>
<comment type="caution">
    <text evidence="1">The sequence shown here is derived from an EMBL/GenBank/DDBJ whole genome shotgun (WGS) entry which is preliminary data.</text>
</comment>
<evidence type="ECO:0000313" key="1">
    <source>
        <dbReference type="EMBL" id="MEQ2249994.1"/>
    </source>
</evidence>
<dbReference type="Proteomes" id="UP001482620">
    <property type="component" value="Unassembled WGS sequence"/>
</dbReference>
<gene>
    <name evidence="1" type="ORF">ILYODFUR_035220</name>
</gene>